<evidence type="ECO:0000313" key="2">
    <source>
        <dbReference type="EMBL" id="PWY86065.1"/>
    </source>
</evidence>
<accession>A0A317WJ33</accession>
<dbReference type="Pfam" id="PF26163">
    <property type="entry name" value="mS26"/>
    <property type="match status" value="1"/>
</dbReference>
<dbReference type="VEuPathDB" id="FungiDB:BO70DRAFT_360877"/>
<dbReference type="EMBL" id="MSFL01000008">
    <property type="protein sequence ID" value="PWY86065.1"/>
    <property type="molecule type" value="Genomic_DNA"/>
</dbReference>
<protein>
    <submittedName>
        <fullName evidence="2">Uncharacterized protein</fullName>
    </submittedName>
</protein>
<evidence type="ECO:0000313" key="3">
    <source>
        <dbReference type="Proteomes" id="UP000247233"/>
    </source>
</evidence>
<sequence length="285" mass="33268">MALFRNCRTVTVQLRGFASSSSRRVGPESPNFIDVPGTIQPDFPSKPRVKGTLPVPKEIFSVRRKDKPSPEYIDAAARLPSKEPEIDPQDPHAEYIQRKRDMAEMRRQNLHQGLTELHARKQWTDKRMKERSLEKQERRERIFRQPEREDERLTRPSVTQDLLNHTVLPDSGREARLAQSQANYADQQNRKEHERQDMLQELYMNARNFIITEEQLAEEIARVFPDGENEAWRSDGQNGENIWNLGNPQTVQSIVNDSKKNETSRWDLYQERVKKLGENITGGKL</sequence>
<dbReference type="GeneID" id="37065137"/>
<evidence type="ECO:0000256" key="1">
    <source>
        <dbReference type="SAM" id="MobiDB-lite"/>
    </source>
</evidence>
<feature type="compositionally biased region" description="Basic and acidic residues" evidence="1">
    <location>
        <begin position="120"/>
        <end position="154"/>
    </location>
</feature>
<name>A0A317WJ33_9EURO</name>
<dbReference type="InterPro" id="IPR058940">
    <property type="entry name" value="mS26_fungi"/>
</dbReference>
<dbReference type="AlphaFoldDB" id="A0A317WJ33"/>
<feature type="region of interest" description="Disordered" evidence="1">
    <location>
        <begin position="21"/>
        <end position="51"/>
    </location>
</feature>
<dbReference type="CDD" id="cd23703">
    <property type="entry name" value="mS26_PET12"/>
    <property type="match status" value="1"/>
</dbReference>
<keyword evidence="3" id="KW-1185">Reference proteome</keyword>
<reference evidence="2 3" key="1">
    <citation type="submission" date="2016-12" db="EMBL/GenBank/DDBJ databases">
        <title>The genomes of Aspergillus section Nigri reveals drivers in fungal speciation.</title>
        <authorList>
            <consortium name="DOE Joint Genome Institute"/>
            <person name="Vesth T.C."/>
            <person name="Nybo J."/>
            <person name="Theobald S."/>
            <person name="Brandl J."/>
            <person name="Frisvad J.C."/>
            <person name="Nielsen K.F."/>
            <person name="Lyhne E.K."/>
            <person name="Kogle M.E."/>
            <person name="Kuo A."/>
            <person name="Riley R."/>
            <person name="Clum A."/>
            <person name="Nolan M."/>
            <person name="Lipzen A."/>
            <person name="Salamov A."/>
            <person name="Henrissat B."/>
            <person name="Wiebenga A."/>
            <person name="De Vries R.P."/>
            <person name="Grigoriev I.V."/>
            <person name="Mortensen U.H."/>
            <person name="Andersen M.R."/>
            <person name="Baker S.E."/>
        </authorList>
    </citation>
    <scope>NUCLEOTIDE SEQUENCE [LARGE SCALE GENOMIC DNA]</scope>
    <source>
        <strain evidence="2 3">CBS 117.55</strain>
    </source>
</reference>
<dbReference type="Proteomes" id="UP000247233">
    <property type="component" value="Unassembled WGS sequence"/>
</dbReference>
<organism evidence="2 3">
    <name type="scientific">Aspergillus heteromorphus CBS 117.55</name>
    <dbReference type="NCBI Taxonomy" id="1448321"/>
    <lineage>
        <taxon>Eukaryota</taxon>
        <taxon>Fungi</taxon>
        <taxon>Dikarya</taxon>
        <taxon>Ascomycota</taxon>
        <taxon>Pezizomycotina</taxon>
        <taxon>Eurotiomycetes</taxon>
        <taxon>Eurotiomycetidae</taxon>
        <taxon>Eurotiales</taxon>
        <taxon>Aspergillaceae</taxon>
        <taxon>Aspergillus</taxon>
        <taxon>Aspergillus subgen. Circumdati</taxon>
    </lineage>
</organism>
<dbReference type="OrthoDB" id="5223508at2759"/>
<feature type="region of interest" description="Disordered" evidence="1">
    <location>
        <begin position="120"/>
        <end position="155"/>
    </location>
</feature>
<comment type="caution">
    <text evidence="2">The sequence shown here is derived from an EMBL/GenBank/DDBJ whole genome shotgun (WGS) entry which is preliminary data.</text>
</comment>
<dbReference type="RefSeq" id="XP_025400617.1">
    <property type="nucleotide sequence ID" value="XM_025542900.1"/>
</dbReference>
<dbReference type="STRING" id="1448321.A0A317WJ33"/>
<gene>
    <name evidence="2" type="ORF">BO70DRAFT_360877</name>
</gene>
<proteinExistence type="predicted"/>